<keyword evidence="3" id="KW-1185">Reference proteome</keyword>
<sequence>MHCKTCGKIFSWNGHGRRPSYCSDTCRRKANRAKKRQEQAENTSGTSYSTSRESIRVTSSGKIDNVPLSIVSQVRDDITNRDFEKMMGHGFTDDLEFVKQIAKKAMTDDTTPASALPGLAKTLLDASKQLDSLDHDSSNSSLESLLKGETTDDVVFRPESQ</sequence>
<evidence type="ECO:0000256" key="1">
    <source>
        <dbReference type="SAM" id="MobiDB-lite"/>
    </source>
</evidence>
<dbReference type="AlphaFoldDB" id="A0A4V6N6W0"/>
<dbReference type="RefSeq" id="WP_131285092.1">
    <property type="nucleotide sequence ID" value="NZ_RXLP01000026.1"/>
</dbReference>
<feature type="compositionally biased region" description="Polar residues" evidence="1">
    <location>
        <begin position="40"/>
        <end position="56"/>
    </location>
</feature>
<feature type="region of interest" description="Disordered" evidence="1">
    <location>
        <begin position="131"/>
        <end position="161"/>
    </location>
</feature>
<name>A0A4V6N6W0_9BIFI</name>
<proteinExistence type="predicted"/>
<protein>
    <recommendedName>
        <fullName evidence="4">FCS-type domain-containing protein</fullName>
    </recommendedName>
</protein>
<feature type="region of interest" description="Disordered" evidence="1">
    <location>
        <begin position="32"/>
        <end position="56"/>
    </location>
</feature>
<evidence type="ECO:0008006" key="4">
    <source>
        <dbReference type="Google" id="ProtNLM"/>
    </source>
</evidence>
<dbReference type="Proteomes" id="UP000291289">
    <property type="component" value="Unassembled WGS sequence"/>
</dbReference>
<gene>
    <name evidence="2" type="ORF">EJ419_07275</name>
</gene>
<evidence type="ECO:0000313" key="2">
    <source>
        <dbReference type="EMBL" id="TCD53759.1"/>
    </source>
</evidence>
<accession>A0A4V6N6W0</accession>
<evidence type="ECO:0000313" key="3">
    <source>
        <dbReference type="Proteomes" id="UP000291289"/>
    </source>
</evidence>
<comment type="caution">
    <text evidence="2">The sequence shown here is derived from an EMBL/GenBank/DDBJ whole genome shotgun (WGS) entry which is preliminary data.</text>
</comment>
<reference evidence="2 3" key="1">
    <citation type="submission" date="2018-12" db="EMBL/GenBank/DDBJ databases">
        <title>Alloscrdovia theropitheci sp. nov: a novel taxon from the feces of the bleeding-herat monkey (Theropithecus geleda).</title>
        <authorList>
            <person name="Modesto M."/>
        </authorList>
    </citation>
    <scope>NUCLEOTIDE SEQUENCE [LARGE SCALE GENOMIC DNA]</scope>
    <source>
        <strain evidence="2 3">GLDI4/2</strain>
    </source>
</reference>
<dbReference type="OrthoDB" id="3240186at2"/>
<dbReference type="EMBL" id="RXLP01000026">
    <property type="protein sequence ID" value="TCD53759.1"/>
    <property type="molecule type" value="Genomic_DNA"/>
</dbReference>
<organism evidence="2 3">
    <name type="scientific">Alloscardovia theropitheci</name>
    <dbReference type="NCBI Taxonomy" id="2496842"/>
    <lineage>
        <taxon>Bacteria</taxon>
        <taxon>Bacillati</taxon>
        <taxon>Actinomycetota</taxon>
        <taxon>Actinomycetes</taxon>
        <taxon>Bifidobacteriales</taxon>
        <taxon>Bifidobacteriaceae</taxon>
        <taxon>Alloscardovia</taxon>
    </lineage>
</organism>